<dbReference type="PROSITE" id="PS51186">
    <property type="entry name" value="GNAT"/>
    <property type="match status" value="1"/>
</dbReference>
<sequence length="178" mass="19258">MTGIPLPMPGGVDTLVAMTEVTVTLSVRDLTEADLPSCSWAGTRLHLTHVAAEVARARSGVGDYLAVCGPADVPLGIGGIDYRESPGAGTLWQLAVHPALRSCGIGTTLVRGAELRIRDRGLRRAELGVEDDNPRARALYERLGYVAYGREPDSWDEEGPNGDIRRYETMCTLLRKEL</sequence>
<dbReference type="CDD" id="cd04301">
    <property type="entry name" value="NAT_SF"/>
    <property type="match status" value="1"/>
</dbReference>
<dbReference type="RefSeq" id="WP_221447245.1">
    <property type="nucleotide sequence ID" value="NZ_BAABAI010000038.1"/>
</dbReference>
<keyword evidence="1" id="KW-0808">Transferase</keyword>
<dbReference type="GO" id="GO:0005840">
    <property type="term" value="C:ribosome"/>
    <property type="evidence" value="ECO:0007669"/>
    <property type="project" value="UniProtKB-KW"/>
</dbReference>
<dbReference type="Gene3D" id="3.40.630.30">
    <property type="match status" value="1"/>
</dbReference>
<proteinExistence type="predicted"/>
<dbReference type="InterPro" id="IPR000182">
    <property type="entry name" value="GNAT_dom"/>
</dbReference>
<dbReference type="EMBL" id="JACHJS010000001">
    <property type="protein sequence ID" value="MBB4965784.1"/>
    <property type="molecule type" value="Genomic_DNA"/>
</dbReference>
<feature type="domain" description="N-acetyltransferase" evidence="3">
    <location>
        <begin position="25"/>
        <end position="171"/>
    </location>
</feature>
<organism evidence="4 5">
    <name type="scientific">Saccharothrix violaceirubra</name>
    <dbReference type="NCBI Taxonomy" id="413306"/>
    <lineage>
        <taxon>Bacteria</taxon>
        <taxon>Bacillati</taxon>
        <taxon>Actinomycetota</taxon>
        <taxon>Actinomycetes</taxon>
        <taxon>Pseudonocardiales</taxon>
        <taxon>Pseudonocardiaceae</taxon>
        <taxon>Saccharothrix</taxon>
    </lineage>
</organism>
<evidence type="ECO:0000313" key="5">
    <source>
        <dbReference type="Proteomes" id="UP000542674"/>
    </source>
</evidence>
<evidence type="ECO:0000256" key="1">
    <source>
        <dbReference type="ARBA" id="ARBA00022679"/>
    </source>
</evidence>
<dbReference type="Proteomes" id="UP000542674">
    <property type="component" value="Unassembled WGS sequence"/>
</dbReference>
<gene>
    <name evidence="4" type="ORF">F4559_003143</name>
</gene>
<dbReference type="AlphaFoldDB" id="A0A7W7T3C4"/>
<keyword evidence="5" id="KW-1185">Reference proteome</keyword>
<accession>A0A7W7T3C4</accession>
<evidence type="ECO:0000256" key="2">
    <source>
        <dbReference type="ARBA" id="ARBA00023315"/>
    </source>
</evidence>
<dbReference type="SUPFAM" id="SSF55729">
    <property type="entry name" value="Acyl-CoA N-acyltransferases (Nat)"/>
    <property type="match status" value="1"/>
</dbReference>
<reference evidence="4 5" key="1">
    <citation type="submission" date="2020-08" db="EMBL/GenBank/DDBJ databases">
        <title>Sequencing the genomes of 1000 actinobacteria strains.</title>
        <authorList>
            <person name="Klenk H.-P."/>
        </authorList>
    </citation>
    <scope>NUCLEOTIDE SEQUENCE [LARGE SCALE GENOMIC DNA]</scope>
    <source>
        <strain evidence="4 5">DSM 45084</strain>
    </source>
</reference>
<evidence type="ECO:0000313" key="4">
    <source>
        <dbReference type="EMBL" id="MBB4965784.1"/>
    </source>
</evidence>
<dbReference type="Pfam" id="PF00583">
    <property type="entry name" value="Acetyltransf_1"/>
    <property type="match status" value="1"/>
</dbReference>
<name>A0A7W7T3C4_9PSEU</name>
<dbReference type="InterPro" id="IPR050832">
    <property type="entry name" value="Bact_Acetyltransf"/>
</dbReference>
<evidence type="ECO:0000259" key="3">
    <source>
        <dbReference type="PROSITE" id="PS51186"/>
    </source>
</evidence>
<comment type="caution">
    <text evidence="4">The sequence shown here is derived from an EMBL/GenBank/DDBJ whole genome shotgun (WGS) entry which is preliminary data.</text>
</comment>
<keyword evidence="2" id="KW-0012">Acyltransferase</keyword>
<keyword evidence="4" id="KW-0687">Ribonucleoprotein</keyword>
<keyword evidence="4" id="KW-0689">Ribosomal protein</keyword>
<protein>
    <submittedName>
        <fullName evidence="4">Ribosomal protein S18 acetylase RimI-like enzyme</fullName>
    </submittedName>
</protein>
<dbReference type="GO" id="GO:0016747">
    <property type="term" value="F:acyltransferase activity, transferring groups other than amino-acyl groups"/>
    <property type="evidence" value="ECO:0007669"/>
    <property type="project" value="InterPro"/>
</dbReference>
<dbReference type="InterPro" id="IPR016181">
    <property type="entry name" value="Acyl_CoA_acyltransferase"/>
</dbReference>
<dbReference type="PANTHER" id="PTHR43877">
    <property type="entry name" value="AMINOALKYLPHOSPHONATE N-ACETYLTRANSFERASE-RELATED-RELATED"/>
    <property type="match status" value="1"/>
</dbReference>